<dbReference type="CDD" id="cd02976">
    <property type="entry name" value="NrdH"/>
    <property type="match status" value="1"/>
</dbReference>
<comment type="similarity">
    <text evidence="2">Belongs to the glutaredoxin family.</text>
</comment>
<dbReference type="SUPFAM" id="SSF52833">
    <property type="entry name" value="Thioredoxin-like"/>
    <property type="match status" value="1"/>
</dbReference>
<dbReference type="InterPro" id="IPR011909">
    <property type="entry name" value="GlrX_NrdH"/>
</dbReference>
<dbReference type="AlphaFoldDB" id="A0A0U4X8M0"/>
<dbReference type="RefSeq" id="WP_016897158.1">
    <property type="nucleotide sequence ID" value="NZ_CANSXX010000002.1"/>
</dbReference>
<evidence type="ECO:0000313" key="12">
    <source>
        <dbReference type="EMBL" id="WCG38630.1"/>
    </source>
</evidence>
<sequence>MVTVYTKPNCMQCNFTKKYLTEKEIEFQTIDITESEEALAEVKGMGFQAVPVIVAENEEAFYGFQPDRLAKLV</sequence>
<dbReference type="PANTHER" id="PTHR34386:SF1">
    <property type="entry name" value="GLUTAREDOXIN-LIKE PROTEIN NRDH"/>
    <property type="match status" value="1"/>
</dbReference>
<evidence type="ECO:0000256" key="7">
    <source>
        <dbReference type="ARBA" id="ARBA00023284"/>
    </source>
</evidence>
<reference evidence="9 13" key="1">
    <citation type="journal article" date="2016" name="Genome Announc.">
        <title>Complete Genome Sequences of Aerococcus christensenii CCUG 28831T, Aerococcus sanguinicola CCUG 43001T, Aerococcus urinae CCUG 36881T, Aerococcus urinaeequi CCUG 28094T, Aerococcus urinaehominis CCUG 42038 BT, and Aerococcus viridans CCUG 4311T.</title>
        <authorList>
            <person name="Carkaci D."/>
            <person name="Dargis R."/>
            <person name="Nielsen X.C."/>
            <person name="Skovgaard O."/>
            <person name="Fuursted K."/>
            <person name="Christensen J.J."/>
        </authorList>
    </citation>
    <scope>NUCLEOTIDE SEQUENCE [LARGE SCALE GENOMIC DNA]</scope>
    <source>
        <strain evidence="9 13">CCUG28094</strain>
    </source>
</reference>
<evidence type="ECO:0000313" key="11">
    <source>
        <dbReference type="EMBL" id="WAT25405.1"/>
    </source>
</evidence>
<dbReference type="InterPro" id="IPR002109">
    <property type="entry name" value="Glutaredoxin"/>
</dbReference>
<dbReference type="EMBL" id="CP114063">
    <property type="protein sequence ID" value="WAT25405.1"/>
    <property type="molecule type" value="Genomic_DNA"/>
</dbReference>
<protein>
    <recommendedName>
        <fullName evidence="3">Glutaredoxin-like protein NrdH</fullName>
    </recommendedName>
</protein>
<dbReference type="PANTHER" id="PTHR34386">
    <property type="entry name" value="GLUTAREDOXIN"/>
    <property type="match status" value="1"/>
</dbReference>
<keyword evidence="7" id="KW-0676">Redox-active center</keyword>
<evidence type="ECO:0000256" key="6">
    <source>
        <dbReference type="ARBA" id="ARBA00023157"/>
    </source>
</evidence>
<reference evidence="11" key="4">
    <citation type="submission" date="2022-12" db="EMBL/GenBank/DDBJ databases">
        <title>Whole genome sequence analysis of a duck derived balloon bacteium Aerococcus urinaeequi henan2020.</title>
        <authorList>
            <person name="Zhang H."/>
            <person name="Qiao H.X."/>
            <person name="Bian C.Z."/>
            <person name="Shu J.C."/>
        </authorList>
    </citation>
    <scope>NUCLEOTIDE SEQUENCE</scope>
    <source>
        <strain evidence="11">2020-HN-1</strain>
    </source>
</reference>
<evidence type="ECO:0000256" key="5">
    <source>
        <dbReference type="ARBA" id="ARBA00022982"/>
    </source>
</evidence>
<dbReference type="Proteomes" id="UP001179483">
    <property type="component" value="Chromosome"/>
</dbReference>
<evidence type="ECO:0000256" key="4">
    <source>
        <dbReference type="ARBA" id="ARBA00022448"/>
    </source>
</evidence>
<gene>
    <name evidence="10" type="primary">nrdH</name>
    <name evidence="9" type="ORF">AWM74_08980</name>
    <name evidence="10" type="ORF">IMX20_04695</name>
    <name evidence="11" type="ORF">OZ415_04910</name>
    <name evidence="12" type="ORF">PML80_04720</name>
</gene>
<dbReference type="Proteomes" id="UP001164714">
    <property type="component" value="Chromosome"/>
</dbReference>
<reference evidence="12" key="5">
    <citation type="submission" date="2023-01" db="EMBL/GenBank/DDBJ databases">
        <title>Oxazolidinone resistance genes in florfenicol resistant enterococci from beef cattle and veal calves at slaughter.</title>
        <authorList>
            <person name="Biggel M."/>
        </authorList>
    </citation>
    <scope>NUCLEOTIDE SEQUENCE</scope>
    <source>
        <strain evidence="12">K79-1</strain>
    </source>
</reference>
<evidence type="ECO:0000313" key="13">
    <source>
        <dbReference type="Proteomes" id="UP000067698"/>
    </source>
</evidence>
<evidence type="ECO:0000259" key="8">
    <source>
        <dbReference type="Pfam" id="PF00462"/>
    </source>
</evidence>
<comment type="function">
    <text evidence="1">Electron transport system for the ribonucleotide reductase system NrdEF.</text>
</comment>
<feature type="domain" description="Glutaredoxin" evidence="8">
    <location>
        <begin position="2"/>
        <end position="57"/>
    </location>
</feature>
<evidence type="ECO:0000256" key="1">
    <source>
        <dbReference type="ARBA" id="ARBA00002292"/>
    </source>
</evidence>
<dbReference type="EMBL" id="CP063065">
    <property type="protein sequence ID" value="QOQ79973.1"/>
    <property type="molecule type" value="Genomic_DNA"/>
</dbReference>
<proteinExistence type="inferred from homology"/>
<organism evidence="10 14">
    <name type="scientific">Aerococcus urinaeequi</name>
    <dbReference type="NCBI Taxonomy" id="51665"/>
    <lineage>
        <taxon>Bacteria</taxon>
        <taxon>Bacillati</taxon>
        <taxon>Bacillota</taxon>
        <taxon>Bacilli</taxon>
        <taxon>Lactobacillales</taxon>
        <taxon>Aerococcaceae</taxon>
        <taxon>Aerococcus</taxon>
    </lineage>
</organism>
<dbReference type="Pfam" id="PF00462">
    <property type="entry name" value="Glutaredoxin"/>
    <property type="match status" value="1"/>
</dbReference>
<evidence type="ECO:0000313" key="9">
    <source>
        <dbReference type="EMBL" id="AMB98336.1"/>
    </source>
</evidence>
<keyword evidence="5" id="KW-0249">Electron transport</keyword>
<keyword evidence="6" id="KW-1015">Disulfide bond</keyword>
<dbReference type="EMBL" id="CP116590">
    <property type="protein sequence ID" value="WCG38630.1"/>
    <property type="molecule type" value="Genomic_DNA"/>
</dbReference>
<dbReference type="GO" id="GO:0045454">
    <property type="term" value="P:cell redox homeostasis"/>
    <property type="evidence" value="ECO:0007669"/>
    <property type="project" value="InterPro"/>
</dbReference>
<dbReference type="OrthoDB" id="9795531at2"/>
<reference evidence="13" key="2">
    <citation type="submission" date="2016-01" db="EMBL/GenBank/DDBJ databases">
        <title>Six Aerococcus type strain genome sequencing and assembly using PacBio and Illumina Hiseq.</title>
        <authorList>
            <person name="Carkaci D."/>
            <person name="Dargis R."/>
            <person name="Nielsen X.C."/>
            <person name="Skovgaard O."/>
            <person name="Fuursted K."/>
            <person name="Christensen J.J."/>
        </authorList>
    </citation>
    <scope>NUCLEOTIDE SEQUENCE [LARGE SCALE GENOMIC DNA]</scope>
    <source>
        <strain evidence="13">CCUG28094</strain>
    </source>
</reference>
<dbReference type="NCBIfam" id="TIGR02194">
    <property type="entry name" value="GlrX_NrdH"/>
    <property type="match status" value="1"/>
</dbReference>
<dbReference type="Proteomes" id="UP000067698">
    <property type="component" value="Chromosome"/>
</dbReference>
<dbReference type="InterPro" id="IPR051548">
    <property type="entry name" value="Grx-like_ET"/>
</dbReference>
<dbReference type="GeneID" id="92867695"/>
<dbReference type="PROSITE" id="PS51354">
    <property type="entry name" value="GLUTAREDOXIN_2"/>
    <property type="match status" value="1"/>
</dbReference>
<accession>A0A0U4X8M0</accession>
<dbReference type="Proteomes" id="UP000595091">
    <property type="component" value="Chromosome"/>
</dbReference>
<reference evidence="10 14" key="3">
    <citation type="submission" date="2020-10" db="EMBL/GenBank/DDBJ databases">
        <title>Plasmid carrying two tetracycline resistance determinant.</title>
        <authorList>
            <person name="Yang Q."/>
        </authorList>
    </citation>
    <scope>NUCLEOTIDE SEQUENCE [LARGE SCALE GENOMIC DNA]</scope>
    <source>
        <strain evidence="10 14">T43</strain>
    </source>
</reference>
<dbReference type="EMBL" id="CP014162">
    <property type="protein sequence ID" value="AMB98336.1"/>
    <property type="molecule type" value="Genomic_DNA"/>
</dbReference>
<dbReference type="InterPro" id="IPR036249">
    <property type="entry name" value="Thioredoxin-like_sf"/>
</dbReference>
<evidence type="ECO:0000313" key="14">
    <source>
        <dbReference type="Proteomes" id="UP000595091"/>
    </source>
</evidence>
<evidence type="ECO:0000256" key="3">
    <source>
        <dbReference type="ARBA" id="ARBA00017945"/>
    </source>
</evidence>
<keyword evidence="4" id="KW-0813">Transport</keyword>
<dbReference type="KEGG" id="aui:APT62_05010"/>
<dbReference type="Gene3D" id="3.40.30.10">
    <property type="entry name" value="Glutaredoxin"/>
    <property type="match status" value="1"/>
</dbReference>
<name>A0A0U4X8M0_9LACT</name>
<evidence type="ECO:0000313" key="10">
    <source>
        <dbReference type="EMBL" id="QOQ79973.1"/>
    </source>
</evidence>
<dbReference type="GO" id="GO:0009055">
    <property type="term" value="F:electron transfer activity"/>
    <property type="evidence" value="ECO:0007669"/>
    <property type="project" value="TreeGrafter"/>
</dbReference>
<evidence type="ECO:0000256" key="2">
    <source>
        <dbReference type="ARBA" id="ARBA00007787"/>
    </source>
</evidence>